<feature type="transmembrane region" description="Helical" evidence="1">
    <location>
        <begin position="244"/>
        <end position="274"/>
    </location>
</feature>
<dbReference type="RefSeq" id="WP_341442518.1">
    <property type="nucleotide sequence ID" value="NZ_JBBPCN010000001.1"/>
</dbReference>
<feature type="transmembrane region" description="Helical" evidence="1">
    <location>
        <begin position="286"/>
        <end position="307"/>
    </location>
</feature>
<feature type="transmembrane region" description="Helical" evidence="1">
    <location>
        <begin position="395"/>
        <end position="421"/>
    </location>
</feature>
<keyword evidence="3" id="KW-1185">Reference proteome</keyword>
<evidence type="ECO:0000313" key="3">
    <source>
        <dbReference type="Proteomes" id="UP001456513"/>
    </source>
</evidence>
<protein>
    <recommendedName>
        <fullName evidence="4">O-antigen ligase domain-containing protein</fullName>
    </recommendedName>
</protein>
<name>A0ABU9D1U8_9NOCA</name>
<feature type="transmembrane region" description="Helical" evidence="1">
    <location>
        <begin position="212"/>
        <end position="232"/>
    </location>
</feature>
<feature type="transmembrane region" description="Helical" evidence="1">
    <location>
        <begin position="163"/>
        <end position="180"/>
    </location>
</feature>
<reference evidence="2 3" key="1">
    <citation type="submission" date="2024-03" db="EMBL/GenBank/DDBJ databases">
        <title>Rhodococcus navarretei sp. nov. and Pseudarthrobacter quantumdoti sp. nov., two new species with the ability to biosynthesize Quantum Dots isolated from soil samples at Union Glacier, Antarctica.</title>
        <authorList>
            <person name="Vargas M."/>
        </authorList>
    </citation>
    <scope>NUCLEOTIDE SEQUENCE [LARGE SCALE GENOMIC DNA]</scope>
    <source>
        <strain evidence="2 3">EXRC-4A-4</strain>
    </source>
</reference>
<comment type="caution">
    <text evidence="2">The sequence shown here is derived from an EMBL/GenBank/DDBJ whole genome shotgun (WGS) entry which is preliminary data.</text>
</comment>
<sequence>MIAMPFTLRQNDRVVSGIAIALAIGIGAVIAPAAVGGEYVIAAIVGVLLILASAAHPKFAVLLWLLSACFLPFWVGVENPFYLPASSLAGLLVLCGAFVRNPWRIGRVDTAVLLFCALCLVCGVVGLSRPGDVTNVMTQWLLSFVVGRLLVQRAGLPFTYRAIAYIFSAAALCSMVEFFFDWNPYYGWVVDNTQYLAWGHEQDRGGIVRAEWAFGHSIALGCALAMAIPIVFNCNFKSVIRASLIAVLLGGAVVSFSRSGMISAVFALLLSLLFFSDKEKTRGRLAVVFTLGAIAWFAIPKILSVFAEEGRRATISADYRLTLIDLIPSMNPLGLANGYTEPNRGEFYFQGFKSIDSTFVLLGVSFGFIVALLALGGVGWLTWRVVRRTSSAPAISVLAVVPALFTVALITQFGSIFWFFLGILSLHDRLNPDRRVNAEGQGDSSLVDARLTETKSTAISNKIGSVKDV</sequence>
<evidence type="ECO:0008006" key="4">
    <source>
        <dbReference type="Google" id="ProtNLM"/>
    </source>
</evidence>
<feature type="transmembrane region" description="Helical" evidence="1">
    <location>
        <begin position="81"/>
        <end position="99"/>
    </location>
</feature>
<feature type="transmembrane region" description="Helical" evidence="1">
    <location>
        <begin position="111"/>
        <end position="127"/>
    </location>
</feature>
<gene>
    <name evidence="2" type="ORF">AABD04_22305</name>
</gene>
<feature type="transmembrane region" description="Helical" evidence="1">
    <location>
        <begin position="359"/>
        <end position="383"/>
    </location>
</feature>
<keyword evidence="1" id="KW-0812">Transmembrane</keyword>
<organism evidence="2 3">
    <name type="scientific">Rhodococcus navarretei</name>
    <dbReference type="NCBI Taxonomy" id="3128981"/>
    <lineage>
        <taxon>Bacteria</taxon>
        <taxon>Bacillati</taxon>
        <taxon>Actinomycetota</taxon>
        <taxon>Actinomycetes</taxon>
        <taxon>Mycobacteriales</taxon>
        <taxon>Nocardiaceae</taxon>
        <taxon>Rhodococcus</taxon>
    </lineage>
</organism>
<evidence type="ECO:0000313" key="2">
    <source>
        <dbReference type="EMBL" id="MEK8073584.1"/>
    </source>
</evidence>
<accession>A0ABU9D1U8</accession>
<feature type="transmembrane region" description="Helical" evidence="1">
    <location>
        <begin position="20"/>
        <end position="52"/>
    </location>
</feature>
<proteinExistence type="predicted"/>
<keyword evidence="1" id="KW-1133">Transmembrane helix</keyword>
<dbReference type="EMBL" id="JBBPCN010000001">
    <property type="protein sequence ID" value="MEK8073584.1"/>
    <property type="molecule type" value="Genomic_DNA"/>
</dbReference>
<evidence type="ECO:0000256" key="1">
    <source>
        <dbReference type="SAM" id="Phobius"/>
    </source>
</evidence>
<keyword evidence="1" id="KW-0472">Membrane</keyword>
<dbReference type="Proteomes" id="UP001456513">
    <property type="component" value="Unassembled WGS sequence"/>
</dbReference>